<accession>A0A6T0D260</accession>
<dbReference type="Pfam" id="PF00415">
    <property type="entry name" value="RCC1"/>
    <property type="match status" value="2"/>
</dbReference>
<gene>
    <name evidence="3" type="ORF">EHUX00137_LOCUS34123</name>
    <name evidence="4" type="ORF">EHUX00137_LOCUS34133</name>
</gene>
<dbReference type="AlphaFoldDB" id="A0A6T0D260"/>
<evidence type="ECO:0000313" key="3">
    <source>
        <dbReference type="EMBL" id="CAE0577069.1"/>
    </source>
</evidence>
<proteinExistence type="predicted"/>
<keyword evidence="1" id="KW-0677">Repeat</keyword>
<evidence type="ECO:0000256" key="1">
    <source>
        <dbReference type="ARBA" id="ARBA00022737"/>
    </source>
</evidence>
<organism evidence="3">
    <name type="scientific">Emiliania huxleyi</name>
    <name type="common">Coccolithophore</name>
    <name type="synonym">Pontosphaera huxleyi</name>
    <dbReference type="NCBI Taxonomy" id="2903"/>
    <lineage>
        <taxon>Eukaryota</taxon>
        <taxon>Haptista</taxon>
        <taxon>Haptophyta</taxon>
        <taxon>Prymnesiophyceae</taxon>
        <taxon>Isochrysidales</taxon>
        <taxon>Noelaerhabdaceae</taxon>
        <taxon>Emiliania</taxon>
    </lineage>
</organism>
<feature type="repeat" description="RCC1" evidence="2">
    <location>
        <begin position="18"/>
        <end position="70"/>
    </location>
</feature>
<evidence type="ECO:0000313" key="4">
    <source>
        <dbReference type="EMBL" id="CAE0577087.1"/>
    </source>
</evidence>
<reference evidence="3" key="1">
    <citation type="submission" date="2021-01" db="EMBL/GenBank/DDBJ databases">
        <authorList>
            <person name="Corre E."/>
            <person name="Pelletier E."/>
            <person name="Niang G."/>
            <person name="Scheremetjew M."/>
            <person name="Finn R."/>
            <person name="Kale V."/>
            <person name="Holt S."/>
            <person name="Cochrane G."/>
            <person name="Meng A."/>
            <person name="Brown T."/>
            <person name="Cohen L."/>
        </authorList>
    </citation>
    <scope>NUCLEOTIDE SEQUENCE</scope>
    <source>
        <strain evidence="3">379</strain>
    </source>
</reference>
<dbReference type="PRINTS" id="PR00633">
    <property type="entry name" value="RCCNDNSATION"/>
</dbReference>
<dbReference type="PANTHER" id="PTHR22870">
    <property type="entry name" value="REGULATOR OF CHROMOSOME CONDENSATION"/>
    <property type="match status" value="1"/>
</dbReference>
<name>A0A6T0D260_EMIHU</name>
<dbReference type="InterPro" id="IPR051210">
    <property type="entry name" value="Ub_ligase/GEF_domain"/>
</dbReference>
<feature type="repeat" description="RCC1" evidence="2">
    <location>
        <begin position="71"/>
        <end position="135"/>
    </location>
</feature>
<dbReference type="EMBL" id="HBIR01043725">
    <property type="protein sequence ID" value="CAE0577069.1"/>
    <property type="molecule type" value="Transcribed_RNA"/>
</dbReference>
<dbReference type="PROSITE" id="PS50012">
    <property type="entry name" value="RCC1_3"/>
    <property type="match status" value="2"/>
</dbReference>
<dbReference type="InterPro" id="IPR000408">
    <property type="entry name" value="Reg_chr_condens"/>
</dbReference>
<dbReference type="SUPFAM" id="SSF50985">
    <property type="entry name" value="RCC1/BLIP-II"/>
    <property type="match status" value="1"/>
</dbReference>
<dbReference type="EMBL" id="HBIR01043736">
    <property type="protein sequence ID" value="CAE0577087.1"/>
    <property type="molecule type" value="Transcribed_RNA"/>
</dbReference>
<dbReference type="InterPro" id="IPR009091">
    <property type="entry name" value="RCC1/BLIP-II"/>
</dbReference>
<protein>
    <submittedName>
        <fullName evidence="3">Uncharacterized protein</fullName>
    </submittedName>
</protein>
<dbReference type="Gene3D" id="2.130.10.30">
    <property type="entry name" value="Regulator of chromosome condensation 1/beta-lactamase-inhibitor protein II"/>
    <property type="match status" value="1"/>
</dbReference>
<dbReference type="PROSITE" id="PS00626">
    <property type="entry name" value="RCC1_2"/>
    <property type="match status" value="2"/>
</dbReference>
<evidence type="ECO:0000256" key="2">
    <source>
        <dbReference type="PROSITE-ProRule" id="PRU00235"/>
    </source>
</evidence>
<dbReference type="PANTHER" id="PTHR22870:SF360">
    <property type="entry name" value="ULTRAVIOLET-B RECEPTOR UVR8"/>
    <property type="match status" value="1"/>
</dbReference>
<sequence>MQAVAAGARHSLALSSGGSVFSFGWGVCGQLGHGDKRSRLVPERICGALAAVRAVAVSAGCEHSLVLAAGGAVYSFGYGSHGRLGHGDEEERLEPQPIASLGGGRTVGAGQYGLAAYSVASTASGDAFAFGCGEDDALGVGARSENLLRPRRYPHLRLAGEGRTEESPRECC</sequence>